<dbReference type="PANTHER" id="PTHR43649">
    <property type="entry name" value="ARABINOSE-BINDING PROTEIN-RELATED"/>
    <property type="match status" value="1"/>
</dbReference>
<proteinExistence type="inferred from homology"/>
<evidence type="ECO:0000256" key="5">
    <source>
        <dbReference type="ARBA" id="ARBA00022448"/>
    </source>
</evidence>
<keyword evidence="5" id="KW-0813">Transport</keyword>
<evidence type="ECO:0000256" key="3">
    <source>
        <dbReference type="ARBA" id="ARBA00011557"/>
    </source>
</evidence>
<evidence type="ECO:0000313" key="8">
    <source>
        <dbReference type="EMBL" id="QWT49556.1"/>
    </source>
</evidence>
<keyword evidence="6 7" id="KW-0732">Signal</keyword>
<comment type="subcellular location">
    <subcellularLocation>
        <location evidence="1">Periplasm</location>
    </subcellularLocation>
</comment>
<dbReference type="InterPro" id="IPR006059">
    <property type="entry name" value="SBP"/>
</dbReference>
<name>A0A975SNZ1_9RHOO</name>
<dbReference type="KEGG" id="aiq:Azoinq_02785"/>
<dbReference type="AlphaFoldDB" id="A0A975SNZ1"/>
<dbReference type="EMBL" id="CP064782">
    <property type="protein sequence ID" value="QWT49556.1"/>
    <property type="molecule type" value="Genomic_DNA"/>
</dbReference>
<protein>
    <recommendedName>
        <fullName evidence="4">sn-glycerol-3-phosphate-binding periplasmic protein UgpB</fullName>
    </recommendedName>
</protein>
<comment type="subunit">
    <text evidence="3">The complex is composed of two ATP-binding proteins (UgpC), two transmembrane proteins (UgpA and UgpE) and a solute-binding protein (UgpB).</text>
</comment>
<evidence type="ECO:0000313" key="9">
    <source>
        <dbReference type="Proteomes" id="UP000683428"/>
    </source>
</evidence>
<feature type="signal peptide" evidence="7">
    <location>
        <begin position="1"/>
        <end position="31"/>
    </location>
</feature>
<evidence type="ECO:0000256" key="6">
    <source>
        <dbReference type="ARBA" id="ARBA00022729"/>
    </source>
</evidence>
<evidence type="ECO:0000256" key="1">
    <source>
        <dbReference type="ARBA" id="ARBA00004418"/>
    </source>
</evidence>
<evidence type="ECO:0000256" key="7">
    <source>
        <dbReference type="SAM" id="SignalP"/>
    </source>
</evidence>
<accession>A0A975SNZ1</accession>
<evidence type="ECO:0000256" key="2">
    <source>
        <dbReference type="ARBA" id="ARBA00008520"/>
    </source>
</evidence>
<gene>
    <name evidence="8" type="ORF">Azoinq_02785</name>
</gene>
<evidence type="ECO:0000256" key="4">
    <source>
        <dbReference type="ARBA" id="ARBA00017470"/>
    </source>
</evidence>
<dbReference type="PANTHER" id="PTHR43649:SF31">
    <property type="entry name" value="SN-GLYCEROL-3-PHOSPHATE-BINDING PERIPLASMIC PROTEIN UGPB"/>
    <property type="match status" value="1"/>
</dbReference>
<reference evidence="8" key="1">
    <citation type="submission" date="2020-11" db="EMBL/GenBank/DDBJ databases">
        <title>Azospira inquinata sp. nov.</title>
        <authorList>
            <person name="Moe W.M."/>
            <person name="Mikes M.C."/>
        </authorList>
    </citation>
    <scope>NUCLEOTIDE SEQUENCE</scope>
    <source>
        <strain evidence="8">Azo-3</strain>
    </source>
</reference>
<sequence length="435" mass="47141">MSFRLHSLISNRLSRALLASGLLSLSLGASAAVEITIAHQLDDARANRLQQVVDRFNAEQKDYHVVLKFHNDGEAPGDLNLADRDNLSHFVGGKVEYKPLFQVLSDARVKVDLSHIAPALKGGVTDSRGRLVALPVAYSTPVLFYNKAAFRRAGLDAENPPKTWWQVQAAAGKLVKAGYSCPYTTSWPAWVHIDNVSARSGAEPVVHGTETTFNSMAQIKHIALLSSWYKAKYFVTFGRTNEADAHFAKGECGMLTSSSDLYASLRDKSDLEVGVAPLPYYDDIFGGARQALADGASLWVGPGRKPVEYKGVAKFVSFLMAPDMQLEISKAGGFLPLTTASALATRGKLLGADFANQQVAYSQLGGAAPRSAYSKTGSNLTMVSRIEPVRVIIDEELEAVWANKKPAKEALDDAVARSNAVLRSNRPLQHVATIR</sequence>
<dbReference type="Pfam" id="PF13416">
    <property type="entry name" value="SBP_bac_8"/>
    <property type="match status" value="1"/>
</dbReference>
<keyword evidence="9" id="KW-1185">Reference proteome</keyword>
<dbReference type="RefSeq" id="WP_216126596.1">
    <property type="nucleotide sequence ID" value="NZ_CP064782.1"/>
</dbReference>
<organism evidence="8 9">
    <name type="scientific">Azospira inquinata</name>
    <dbReference type="NCBI Taxonomy" id="2785627"/>
    <lineage>
        <taxon>Bacteria</taxon>
        <taxon>Pseudomonadati</taxon>
        <taxon>Pseudomonadota</taxon>
        <taxon>Betaproteobacteria</taxon>
        <taxon>Rhodocyclales</taxon>
        <taxon>Rhodocyclaceae</taxon>
        <taxon>Azospira</taxon>
    </lineage>
</organism>
<dbReference type="GO" id="GO:0042597">
    <property type="term" value="C:periplasmic space"/>
    <property type="evidence" value="ECO:0007669"/>
    <property type="project" value="UniProtKB-SubCell"/>
</dbReference>
<feature type="chain" id="PRO_5037100601" description="sn-glycerol-3-phosphate-binding periplasmic protein UgpB" evidence="7">
    <location>
        <begin position="32"/>
        <end position="435"/>
    </location>
</feature>
<comment type="similarity">
    <text evidence="2">Belongs to the bacterial solute-binding protein 1 family.</text>
</comment>
<dbReference type="Proteomes" id="UP000683428">
    <property type="component" value="Chromosome"/>
</dbReference>
<dbReference type="InterPro" id="IPR050490">
    <property type="entry name" value="Bact_solute-bd_prot1"/>
</dbReference>